<protein>
    <submittedName>
        <fullName evidence="6">TetR/AcrR family transcriptional regulator</fullName>
    </submittedName>
</protein>
<name>A0A5C6VXR6_9BACI</name>
<evidence type="ECO:0000313" key="6">
    <source>
        <dbReference type="EMBL" id="TXC89381.1"/>
    </source>
</evidence>
<gene>
    <name evidence="6" type="ORF">FS935_17605</name>
</gene>
<dbReference type="InterPro" id="IPR054156">
    <property type="entry name" value="YxaF_TetR_C"/>
</dbReference>
<feature type="DNA-binding region" description="H-T-H motif" evidence="4">
    <location>
        <begin position="19"/>
        <end position="38"/>
    </location>
</feature>
<comment type="caution">
    <text evidence="6">The sequence shown here is derived from an EMBL/GenBank/DDBJ whole genome shotgun (WGS) entry which is preliminary data.</text>
</comment>
<dbReference type="PRINTS" id="PR00455">
    <property type="entry name" value="HTHTETR"/>
</dbReference>
<dbReference type="AlphaFoldDB" id="A0A5C6VXR6"/>
<keyword evidence="7" id="KW-1185">Reference proteome</keyword>
<dbReference type="EMBL" id="VOQF01000012">
    <property type="protein sequence ID" value="TXC89381.1"/>
    <property type="molecule type" value="Genomic_DNA"/>
</dbReference>
<evidence type="ECO:0000313" key="7">
    <source>
        <dbReference type="Proteomes" id="UP000321363"/>
    </source>
</evidence>
<dbReference type="PROSITE" id="PS50977">
    <property type="entry name" value="HTH_TETR_2"/>
    <property type="match status" value="1"/>
</dbReference>
<evidence type="ECO:0000256" key="3">
    <source>
        <dbReference type="ARBA" id="ARBA00023163"/>
    </source>
</evidence>
<dbReference type="GO" id="GO:0003677">
    <property type="term" value="F:DNA binding"/>
    <property type="evidence" value="ECO:0007669"/>
    <property type="project" value="UniProtKB-UniRule"/>
</dbReference>
<dbReference type="InterPro" id="IPR001647">
    <property type="entry name" value="HTH_TetR"/>
</dbReference>
<keyword evidence="2 4" id="KW-0238">DNA-binding</keyword>
<dbReference type="SUPFAM" id="SSF46689">
    <property type="entry name" value="Homeodomain-like"/>
    <property type="match status" value="1"/>
</dbReference>
<reference evidence="6 7" key="1">
    <citation type="journal article" date="2005" name="Int. J. Syst. Evol. Microbiol.">
        <title>Bacillus litoralis sp. nov., isolated from a tidal flat of the Yellow Sea in Korea.</title>
        <authorList>
            <person name="Yoon J.H."/>
            <person name="Oh T.K."/>
        </authorList>
    </citation>
    <scope>NUCLEOTIDE SEQUENCE [LARGE SCALE GENOMIC DNA]</scope>
    <source>
        <strain evidence="6 7">SW-211</strain>
    </source>
</reference>
<feature type="domain" description="HTH tetR-type" evidence="5">
    <location>
        <begin position="1"/>
        <end position="56"/>
    </location>
</feature>
<accession>A0A5C6VXR6</accession>
<dbReference type="PANTHER" id="PTHR47506">
    <property type="entry name" value="TRANSCRIPTIONAL REGULATORY PROTEIN"/>
    <property type="match status" value="1"/>
</dbReference>
<sequence length="188" mass="20940">MILETASRLFQRQGYNGTGINQIIEESGTPKGSLYYHFPNGKEEIAIEAIKLVKEKILEHTKHDMLAADDVIDAFQQHINNIADFYDTEDCTEWLKIGLLASETASTHETLRLTCETAFKEGQMLYADTLIKHGYETPLAQELAITINSLLEGATTISLTRKSGDTLRVIAKQIPTLLRGKNSGGNRE</sequence>
<dbReference type="Proteomes" id="UP000321363">
    <property type="component" value="Unassembled WGS sequence"/>
</dbReference>
<dbReference type="OrthoDB" id="9810023at2"/>
<evidence type="ECO:0000256" key="1">
    <source>
        <dbReference type="ARBA" id="ARBA00023015"/>
    </source>
</evidence>
<dbReference type="InterPro" id="IPR009057">
    <property type="entry name" value="Homeodomain-like_sf"/>
</dbReference>
<dbReference type="PANTHER" id="PTHR47506:SF3">
    <property type="entry name" value="HTH-TYPE TRANSCRIPTIONAL REGULATOR LMRA"/>
    <property type="match status" value="1"/>
</dbReference>
<keyword evidence="1" id="KW-0805">Transcription regulation</keyword>
<proteinExistence type="predicted"/>
<keyword evidence="3" id="KW-0804">Transcription</keyword>
<organism evidence="6 7">
    <name type="scientific">Metabacillus litoralis</name>
    <dbReference type="NCBI Taxonomy" id="152268"/>
    <lineage>
        <taxon>Bacteria</taxon>
        <taxon>Bacillati</taxon>
        <taxon>Bacillota</taxon>
        <taxon>Bacilli</taxon>
        <taxon>Bacillales</taxon>
        <taxon>Bacillaceae</taxon>
        <taxon>Metabacillus</taxon>
    </lineage>
</organism>
<evidence type="ECO:0000256" key="4">
    <source>
        <dbReference type="PROSITE-ProRule" id="PRU00335"/>
    </source>
</evidence>
<dbReference type="InterPro" id="IPR036271">
    <property type="entry name" value="Tet_transcr_reg_TetR-rel_C_sf"/>
</dbReference>
<evidence type="ECO:0000259" key="5">
    <source>
        <dbReference type="PROSITE" id="PS50977"/>
    </source>
</evidence>
<dbReference type="Gene3D" id="1.10.357.10">
    <property type="entry name" value="Tetracycline Repressor, domain 2"/>
    <property type="match status" value="1"/>
</dbReference>
<dbReference type="Pfam" id="PF21993">
    <property type="entry name" value="TetR_C_13_2"/>
    <property type="match status" value="1"/>
</dbReference>
<evidence type="ECO:0000256" key="2">
    <source>
        <dbReference type="ARBA" id="ARBA00023125"/>
    </source>
</evidence>
<dbReference type="SUPFAM" id="SSF48498">
    <property type="entry name" value="Tetracyclin repressor-like, C-terminal domain"/>
    <property type="match status" value="1"/>
</dbReference>
<dbReference type="Pfam" id="PF00440">
    <property type="entry name" value="TetR_N"/>
    <property type="match status" value="1"/>
</dbReference>